<dbReference type="Gene3D" id="1.10.260.40">
    <property type="entry name" value="lambda repressor-like DNA-binding domains"/>
    <property type="match status" value="1"/>
</dbReference>
<keyword evidence="3" id="KW-1185">Reference proteome</keyword>
<feature type="domain" description="HTH cro/C1-type" evidence="1">
    <location>
        <begin position="53"/>
        <end position="108"/>
    </location>
</feature>
<dbReference type="CDD" id="cd00093">
    <property type="entry name" value="HTH_XRE"/>
    <property type="match status" value="1"/>
</dbReference>
<name>A0ABN0VIE1_9ACTN</name>
<dbReference type="PROSITE" id="PS50943">
    <property type="entry name" value="HTH_CROC1"/>
    <property type="match status" value="1"/>
</dbReference>
<sequence length="119" mass="13146">MNHSQGENPMPGGSPKAARWDDLVEEFGFSPAEREEVDRGAAEMIAVVRAHRLAEVRKRQHTTQVQVAEAMGVTQARVSRIENGQLERSEVETLAAYVRALGGRLKIVAEFGDEQYVLG</sequence>
<evidence type="ECO:0000313" key="2">
    <source>
        <dbReference type="EMBL" id="GAA0303468.1"/>
    </source>
</evidence>
<dbReference type="SUPFAM" id="SSF47413">
    <property type="entry name" value="lambda repressor-like DNA-binding domains"/>
    <property type="match status" value="1"/>
</dbReference>
<reference evidence="2 3" key="1">
    <citation type="journal article" date="2019" name="Int. J. Syst. Evol. Microbiol.">
        <title>The Global Catalogue of Microorganisms (GCM) 10K type strain sequencing project: providing services to taxonomists for standard genome sequencing and annotation.</title>
        <authorList>
            <consortium name="The Broad Institute Genomics Platform"/>
            <consortium name="The Broad Institute Genome Sequencing Center for Infectious Disease"/>
            <person name="Wu L."/>
            <person name="Ma J."/>
        </authorList>
    </citation>
    <scope>NUCLEOTIDE SEQUENCE [LARGE SCALE GENOMIC DNA]</scope>
    <source>
        <strain evidence="2 3">JCM 4505</strain>
    </source>
</reference>
<dbReference type="SMART" id="SM00530">
    <property type="entry name" value="HTH_XRE"/>
    <property type="match status" value="1"/>
</dbReference>
<accession>A0ABN0VIE1</accession>
<dbReference type="InterPro" id="IPR001387">
    <property type="entry name" value="Cro/C1-type_HTH"/>
</dbReference>
<protein>
    <recommendedName>
        <fullName evidence="1">HTH cro/C1-type domain-containing protein</fullName>
    </recommendedName>
</protein>
<dbReference type="Pfam" id="PF01381">
    <property type="entry name" value="HTH_3"/>
    <property type="match status" value="1"/>
</dbReference>
<proteinExistence type="predicted"/>
<evidence type="ECO:0000313" key="3">
    <source>
        <dbReference type="Proteomes" id="UP001501867"/>
    </source>
</evidence>
<gene>
    <name evidence="2" type="ORF">GCM10010302_47490</name>
</gene>
<organism evidence="2 3">
    <name type="scientific">Streptomyces polychromogenes</name>
    <dbReference type="NCBI Taxonomy" id="67342"/>
    <lineage>
        <taxon>Bacteria</taxon>
        <taxon>Bacillati</taxon>
        <taxon>Actinomycetota</taxon>
        <taxon>Actinomycetes</taxon>
        <taxon>Kitasatosporales</taxon>
        <taxon>Streptomycetaceae</taxon>
        <taxon>Streptomyces</taxon>
    </lineage>
</organism>
<dbReference type="RefSeq" id="WP_344163136.1">
    <property type="nucleotide sequence ID" value="NZ_BAAABV010000023.1"/>
</dbReference>
<evidence type="ECO:0000259" key="1">
    <source>
        <dbReference type="PROSITE" id="PS50943"/>
    </source>
</evidence>
<dbReference type="Proteomes" id="UP001501867">
    <property type="component" value="Unassembled WGS sequence"/>
</dbReference>
<dbReference type="EMBL" id="BAAABV010000023">
    <property type="protein sequence ID" value="GAA0303468.1"/>
    <property type="molecule type" value="Genomic_DNA"/>
</dbReference>
<dbReference type="InterPro" id="IPR010982">
    <property type="entry name" value="Lambda_DNA-bd_dom_sf"/>
</dbReference>
<comment type="caution">
    <text evidence="2">The sequence shown here is derived from an EMBL/GenBank/DDBJ whole genome shotgun (WGS) entry which is preliminary data.</text>
</comment>